<evidence type="ECO:0000313" key="3">
    <source>
        <dbReference type="EMBL" id="KAL0275262.1"/>
    </source>
</evidence>
<feature type="region of interest" description="Disordered" evidence="2">
    <location>
        <begin position="520"/>
        <end position="577"/>
    </location>
</feature>
<feature type="compositionally biased region" description="Basic and acidic residues" evidence="2">
    <location>
        <begin position="735"/>
        <end position="745"/>
    </location>
</feature>
<comment type="caution">
    <text evidence="3">The sequence shown here is derived from an EMBL/GenBank/DDBJ whole genome shotgun (WGS) entry which is preliminary data.</text>
</comment>
<feature type="compositionally biased region" description="Low complexity" evidence="2">
    <location>
        <begin position="1501"/>
        <end position="1513"/>
    </location>
</feature>
<gene>
    <name evidence="3" type="ORF">PYX00_003170</name>
</gene>
<reference evidence="3" key="1">
    <citation type="journal article" date="2024" name="Gigascience">
        <title>Chromosome-level genome of the poultry shaft louse Menopon gallinae provides insight into the host-switching and adaptive evolution of parasitic lice.</title>
        <authorList>
            <person name="Xu Y."/>
            <person name="Ma L."/>
            <person name="Liu S."/>
            <person name="Liang Y."/>
            <person name="Liu Q."/>
            <person name="He Z."/>
            <person name="Tian L."/>
            <person name="Duan Y."/>
            <person name="Cai W."/>
            <person name="Li H."/>
            <person name="Song F."/>
        </authorList>
    </citation>
    <scope>NUCLEOTIDE SEQUENCE</scope>
    <source>
        <strain evidence="3">Cailab_2023a</strain>
    </source>
</reference>
<feature type="region of interest" description="Disordered" evidence="2">
    <location>
        <begin position="609"/>
        <end position="646"/>
    </location>
</feature>
<feature type="compositionally biased region" description="Basic and acidic residues" evidence="2">
    <location>
        <begin position="708"/>
        <end position="725"/>
    </location>
</feature>
<feature type="region of interest" description="Disordered" evidence="2">
    <location>
        <begin position="1417"/>
        <end position="1528"/>
    </location>
</feature>
<feature type="region of interest" description="Disordered" evidence="2">
    <location>
        <begin position="52"/>
        <end position="71"/>
    </location>
</feature>
<feature type="compositionally biased region" description="Polar residues" evidence="2">
    <location>
        <begin position="533"/>
        <end position="544"/>
    </location>
</feature>
<feature type="coiled-coil region" evidence="1">
    <location>
        <begin position="74"/>
        <end position="114"/>
    </location>
</feature>
<feature type="compositionally biased region" description="Low complexity" evidence="2">
    <location>
        <begin position="220"/>
        <end position="238"/>
    </location>
</feature>
<feature type="compositionally biased region" description="Basic and acidic residues" evidence="2">
    <location>
        <begin position="609"/>
        <end position="630"/>
    </location>
</feature>
<accession>A0AAW2HYY6</accession>
<feature type="region of interest" description="Disordered" evidence="2">
    <location>
        <begin position="1361"/>
        <end position="1405"/>
    </location>
</feature>
<feature type="compositionally biased region" description="Basic and acidic residues" evidence="2">
    <location>
        <begin position="1377"/>
        <end position="1386"/>
    </location>
</feature>
<feature type="region of interest" description="Disordered" evidence="2">
    <location>
        <begin position="211"/>
        <end position="278"/>
    </location>
</feature>
<feature type="region of interest" description="Disordered" evidence="2">
    <location>
        <begin position="1610"/>
        <end position="1654"/>
    </location>
</feature>
<feature type="region of interest" description="Disordered" evidence="2">
    <location>
        <begin position="373"/>
        <end position="480"/>
    </location>
</feature>
<feature type="region of interest" description="Disordered" evidence="2">
    <location>
        <begin position="1246"/>
        <end position="1267"/>
    </location>
</feature>
<evidence type="ECO:0000256" key="1">
    <source>
        <dbReference type="SAM" id="Coils"/>
    </source>
</evidence>
<organism evidence="3">
    <name type="scientific">Menopon gallinae</name>
    <name type="common">poultry shaft louse</name>
    <dbReference type="NCBI Taxonomy" id="328185"/>
    <lineage>
        <taxon>Eukaryota</taxon>
        <taxon>Metazoa</taxon>
        <taxon>Ecdysozoa</taxon>
        <taxon>Arthropoda</taxon>
        <taxon>Hexapoda</taxon>
        <taxon>Insecta</taxon>
        <taxon>Pterygota</taxon>
        <taxon>Neoptera</taxon>
        <taxon>Paraneoptera</taxon>
        <taxon>Psocodea</taxon>
        <taxon>Troctomorpha</taxon>
        <taxon>Phthiraptera</taxon>
        <taxon>Amblycera</taxon>
        <taxon>Menoponidae</taxon>
        <taxon>Menopon</taxon>
    </lineage>
</organism>
<feature type="compositionally biased region" description="Basic and acidic residues" evidence="2">
    <location>
        <begin position="776"/>
        <end position="807"/>
    </location>
</feature>
<sequence length="1654" mass="184551">MDRDKDAVGGEGSEVSFAKMWTEERECYEEIAEYIKEVNEILDFIKPFPRDRFPDPGQTVSRSSSTDSDHLGNLIKLVEQLKELKEKDSKMNERTQYLKDLKKLRERKKLLKYEAEVGTSGHCSQEEKSRSSMPFRKTSRGRSKSVNIEEIRRGRFPEEELTRRKMSAGSQKPDKSKVSKWTKVKEAFRWEKASVDGKVSRREDVHYLQVPLDKTPESLSDSPLSGQVSGSSSVGAPSTICLAVSSGYSGEHSSEGHSTSSGYGMDLPPPPPPLPTEEDFLMLPLIQDLSSSSSSEKLDELITYSELLAKGNDLAVDSFEGAFHPAEDLESRRSKSLDGDAVLQHLSKDSLTFPKKTHKTAWGKVKDIIQTRKDSLKKKQKKRTGEPFSSQSGLDLEGQEDPSSPEDKPKEPNSPKPRIELTESPEEVVASHAKPTADDSVAKRRLTPVLTITLPSTEELRSISSAEGDTHKPSVPEEAVKPISDNVEFIEDIPKYEKSKTVHYHHFSKWSKVKRAFLTNPSRSSESVPEANSVPSSPNKQMSFFSDVESDELSSGDWTDYKTNPQEKRTLEAESPGSVFSDEIHKHYLALNNKLTQEFDQKMREWERLKSETKTKPEGLQKQKSEDWGKMPRAATRQRESMAIPLPKLEELSPEFKKKLDEWKKIKKSQTISAVPGTSPKDEAQGQNFKMRIGEWQRWRPRGNHKMTKSEQSEEFAKKLEEWQRIKGTVRRSRSQSDRGKDEGNRTPSPSLRRKSSKKKTGSGKSSGTESLGGSLKEKDGRSSRKQQKEKDMQWLEKELHKIERGKMRLEREKEKFLEREARLEKMKRTMGTTSPTEILVKTPTGFFRFEGISQKFQKKLYEWEKARGIAPEASTFALLEEYASRTDRDDIRSNGMSLQRSKSMGSVIEVSSIAQNLPHHPSSLSLNDVDDLDVTGMGESRASSDPTLGQEEDEPQAIIVDVEDVVEETAALMADVPEIRSEVPVYSYAPSEVTQLIDSSGSENETEIQILGQTVKPEDPEPTDTTCRRVFGWAEDEEEERGGKHSQQRSFPDGMDQQQAVTRVHELSSQLLTLAEKLELAFSERNEDGRVVTNASSNRRRQGNCLKTDDNLECEEVFDSVATRSSLQELAELPTLITNKVLELKSGLNVLRSAAESPVQESVPLDFQAKQEDLDGPGRGARKQRPEEGEPLRMLQKSKAQVLYGESAALDYDKQVQKSPEMIKRKIKEKISLMQRLTTEARPRNFKPFEFDPPTSERDENQTEDEKVVIVRKNSKEGKQKKLLKTRRVTDTTIAYKHAAEDAFAKSYAIPAFPEDGSTADNTPVNVFVPTTRKIISPVRRDSKGVTSIVSYVIDDVAPKAKEETSKPPASPAVSRKSEPEKTVKDIGIPPLPSSPLSPRKVTSPGIRSIIAKYNQKIEGSEAGPVQPAWRSPVLERKEVQKSASVGIVDPSKTEPPRGIMKSSSAGAVQAPEPEPSARALRLKKAKEEFLARGPGEGLSSAASTPTAESPSNRLSHVSIGSESSFDDACDSNLIKSASAGMINVEDSVGRSSDAEDAAKPKSSLKFGISSIKSRFRKVRMKRGKDRGGAVSALCRQSLLLDVPVGPDSAANPCTSKSCPSSPVLERSKSRTDTWLRNPARKMFGSKETKPEV</sequence>
<feature type="region of interest" description="Disordered" evidence="2">
    <location>
        <begin position="1160"/>
        <end position="1193"/>
    </location>
</feature>
<feature type="compositionally biased region" description="Low complexity" evidence="2">
    <location>
        <begin position="245"/>
        <end position="264"/>
    </location>
</feature>
<name>A0AAW2HYY6_9NEOP</name>
<feature type="region of interest" description="Disordered" evidence="2">
    <location>
        <begin position="116"/>
        <end position="178"/>
    </location>
</feature>
<feature type="compositionally biased region" description="Basic and acidic residues" evidence="2">
    <location>
        <begin position="405"/>
        <end position="421"/>
    </location>
</feature>
<feature type="region of interest" description="Disordered" evidence="2">
    <location>
        <begin position="1035"/>
        <end position="1061"/>
    </location>
</feature>
<feature type="compositionally biased region" description="Low complexity" evidence="2">
    <location>
        <begin position="763"/>
        <end position="775"/>
    </location>
</feature>
<feature type="region of interest" description="Disordered" evidence="2">
    <location>
        <begin position="667"/>
        <end position="807"/>
    </location>
</feature>
<feature type="compositionally biased region" description="Basic and acidic residues" evidence="2">
    <location>
        <begin position="147"/>
        <end position="163"/>
    </location>
</feature>
<feature type="region of interest" description="Disordered" evidence="2">
    <location>
        <begin position="920"/>
        <end position="957"/>
    </location>
</feature>
<feature type="compositionally biased region" description="Basic residues" evidence="2">
    <location>
        <begin position="752"/>
        <end position="762"/>
    </location>
</feature>
<protein>
    <submittedName>
        <fullName evidence="3">Uncharacterized protein</fullName>
    </submittedName>
</protein>
<evidence type="ECO:0000256" key="2">
    <source>
        <dbReference type="SAM" id="MobiDB-lite"/>
    </source>
</evidence>
<keyword evidence="1" id="KW-0175">Coiled coil</keyword>
<feature type="compositionally biased region" description="Polar residues" evidence="2">
    <location>
        <begin position="1514"/>
        <end position="1525"/>
    </location>
</feature>
<proteinExistence type="predicted"/>
<feature type="compositionally biased region" description="Polar residues" evidence="2">
    <location>
        <begin position="1613"/>
        <end position="1622"/>
    </location>
</feature>
<feature type="compositionally biased region" description="Basic and acidic residues" evidence="2">
    <location>
        <begin position="468"/>
        <end position="480"/>
    </location>
</feature>
<dbReference type="EMBL" id="JARGDH010000002">
    <property type="protein sequence ID" value="KAL0275262.1"/>
    <property type="molecule type" value="Genomic_DNA"/>
</dbReference>